<dbReference type="Pfam" id="PF00005">
    <property type="entry name" value="ABC_tran"/>
    <property type="match status" value="2"/>
</dbReference>
<feature type="transmembrane region" description="Helical" evidence="10">
    <location>
        <begin position="595"/>
        <end position="615"/>
    </location>
</feature>
<name>A0A9W8DS92_9FUNG</name>
<comment type="similarity">
    <text evidence="2">Belongs to the ABC transporter superfamily. ABCG family. PDR (TC 3.A.1.205) subfamily.</text>
</comment>
<dbReference type="EMBL" id="JANBPT010000435">
    <property type="protein sequence ID" value="KAJ1920767.1"/>
    <property type="molecule type" value="Genomic_DNA"/>
</dbReference>
<dbReference type="InterPro" id="IPR013525">
    <property type="entry name" value="ABC2_TM"/>
</dbReference>
<feature type="transmembrane region" description="Helical" evidence="10">
    <location>
        <begin position="1322"/>
        <end position="1345"/>
    </location>
</feature>
<feature type="transmembrane region" description="Helical" evidence="10">
    <location>
        <begin position="814"/>
        <end position="836"/>
    </location>
</feature>
<evidence type="ECO:0000256" key="2">
    <source>
        <dbReference type="ARBA" id="ARBA00006012"/>
    </source>
</evidence>
<dbReference type="InterPro" id="IPR034003">
    <property type="entry name" value="ABCG_PDR_2"/>
</dbReference>
<feature type="transmembrane region" description="Helical" evidence="10">
    <location>
        <begin position="1509"/>
        <end position="1530"/>
    </location>
</feature>
<proteinExistence type="inferred from homology"/>
<organism evidence="12 13">
    <name type="scientific">Tieghemiomyces parasiticus</name>
    <dbReference type="NCBI Taxonomy" id="78921"/>
    <lineage>
        <taxon>Eukaryota</taxon>
        <taxon>Fungi</taxon>
        <taxon>Fungi incertae sedis</taxon>
        <taxon>Zoopagomycota</taxon>
        <taxon>Kickxellomycotina</taxon>
        <taxon>Dimargaritomycetes</taxon>
        <taxon>Dimargaritales</taxon>
        <taxon>Dimargaritaceae</taxon>
        <taxon>Tieghemiomyces</taxon>
    </lineage>
</organism>
<evidence type="ECO:0000313" key="12">
    <source>
        <dbReference type="EMBL" id="KAJ1920767.1"/>
    </source>
</evidence>
<comment type="caution">
    <text evidence="12">The sequence shown here is derived from an EMBL/GenBank/DDBJ whole genome shotgun (WGS) entry which is preliminary data.</text>
</comment>
<dbReference type="GO" id="GO:0140359">
    <property type="term" value="F:ABC-type transporter activity"/>
    <property type="evidence" value="ECO:0007669"/>
    <property type="project" value="InterPro"/>
</dbReference>
<keyword evidence="3" id="KW-0813">Transport</keyword>
<dbReference type="InterPro" id="IPR034001">
    <property type="entry name" value="ABCG_PDR_1"/>
</dbReference>
<dbReference type="OrthoDB" id="245989at2759"/>
<evidence type="ECO:0000256" key="6">
    <source>
        <dbReference type="ARBA" id="ARBA00022840"/>
    </source>
</evidence>
<dbReference type="FunFam" id="3.40.50.300:FF:000054">
    <property type="entry name" value="ABC multidrug transporter atrF"/>
    <property type="match status" value="1"/>
</dbReference>
<reference evidence="12" key="1">
    <citation type="submission" date="2022-07" db="EMBL/GenBank/DDBJ databases">
        <title>Phylogenomic reconstructions and comparative analyses of Kickxellomycotina fungi.</title>
        <authorList>
            <person name="Reynolds N.K."/>
            <person name="Stajich J.E."/>
            <person name="Barry K."/>
            <person name="Grigoriev I.V."/>
            <person name="Crous P."/>
            <person name="Smith M.E."/>
        </authorList>
    </citation>
    <scope>NUCLEOTIDE SEQUENCE</scope>
    <source>
        <strain evidence="12">RSA 861</strain>
    </source>
</reference>
<feature type="transmembrane region" description="Helical" evidence="10">
    <location>
        <begin position="710"/>
        <end position="728"/>
    </location>
</feature>
<dbReference type="InterPro" id="IPR010929">
    <property type="entry name" value="PDR_CDR_ABC"/>
</dbReference>
<sequence length="1535" mass="172151">MADHPGHQSTGVSEKHHSSSSIPGSDDLTAAASHTSLHKIAGDAKDDPEATHYGLSRHVNFAHSTDFGSNPNTNLADSAADINLARQSSYRQRTSLSGGDDRTNFGEPSRVDYDEANADFQQLQQTLSRHSSVAGLEEGGLPLDIRNYLTQQAGDINDDRVKQVGVVWENLTVIGSGSDKAHIENVFTPIVHNLMRLPKSLVSLLRGQGLHPNQTTKTILHDLNGFCRPGEMVLVLGKPGAGCSTLLRALGNQRKTYKEVRGDVTYGGIAADEFAKHYRGEVVYNQEDDHHHPTYTVRETINFALKSRTMSRHVVDDRDKLREEVLDLLIRMFGLQRCADTIVGNAMMRGVSGGEKKRTSIAEQMATAAAVTLWDGSTKGLDASSALDYVRSLRIVADLFQRTTLVTLYQASENIYNLFDKVLLLAEGRCIYYGPAQEAKSYFQGLGFECPNRQTTSDFLTGITMKHEARIAMGMESLVPRSPEDFEARYRASPEYTQLMTELATYKEEQAAQRPDEQFRKAVEEGRMGAHKSNVRRKSPYQTTYFFQITNTMRREVSLLLGSKGMLVFRYVYNAIMAVIVGSLFYQLPTTSDGAFTRGGALFFALLFNTLMANAEVPKSFDTRPILYKQKGFAFYHPSAQFFAQTVADIPLYFVQIAIFTIILYWMVGLQAEAGKFFFFMLILFVTSLCLSALFRMVGQIAPDVHTAHVLSGLFLMFFINLTGYLIPPKDMGGWVIWIYWINPIAYGLKALLSNEFRGLRLECVGFQLIPSGIEKYSDINHQVCTLLGSTPGSRFVNGEDYLYATYGFKASDMWIDFAAIIGFWVLFMLITVVVVEQVEFGKGGYSTNVFKAKRTPPIVSFPPNGSEEAVAAPEGYEGVKGEEAKAAANLPVVTRGLALTWNDVDYIVPGKKRGEEIQLLRKIFGYVQPGSMTALMGASGAGKTTLLDVLAQRKNLGRTEGDILMNGVPLTKVLRRKTGYCEQMDIHNPNTTVREALQFSAYLRQPANVSRAEKDLFVEKVIHLLEMEDIGDALVGNCETGIGLSMEERKRLTIGVELVAKPKVLFLDEPTSGLDAQASFSIVRFLRKLAREGQSVLCTIHQPSSLLFEQFDRLLLLAPGGRMVYFGDLGHNCETIINYYESHGAPRCPSDANPAEYILDVVGARQEKINWPETYSNSELARSERAKLAAILENEKAQQAAQGPNGTISGDPDEHREFALGFWGQARHVVKRNYTSYWRDPEYNLNRYLLQVMVAIILGLCFLRLGYGSGALQNRVMVIFQTTIMGILIINQVEPQLIAWRRWFTREEASGMYSWKAFTTGMVLTEIPYIIGAATIFFLILYWFVNLNPLSERVGYFFIILVAFYFYSLSFGFMVASFSPSDVMAALVNPFPASILALFCGVTIPYLQMPAFWRRWVYWINPYKYYIEGVISNDLYNMKITCEEDEYLKFDPPSGNTCYEYAKEFLSVGPGYIRNLNATSSCEYCPFKVGQEFTDNLSWEYSNKWRNFGILFAFVGFNLIVTCIGLKYYRANKR</sequence>
<dbReference type="InterPro" id="IPR003439">
    <property type="entry name" value="ABC_transporter-like_ATP-bd"/>
</dbReference>
<feature type="transmembrane region" description="Helical" evidence="10">
    <location>
        <begin position="1280"/>
        <end position="1301"/>
    </location>
</feature>
<feature type="domain" description="ABC transporter" evidence="11">
    <location>
        <begin position="205"/>
        <end position="452"/>
    </location>
</feature>
<dbReference type="InterPro" id="IPR027417">
    <property type="entry name" value="P-loop_NTPase"/>
</dbReference>
<dbReference type="Proteomes" id="UP001150569">
    <property type="component" value="Unassembled WGS sequence"/>
</dbReference>
<feature type="transmembrane region" description="Helical" evidence="10">
    <location>
        <begin position="735"/>
        <end position="753"/>
    </location>
</feature>
<evidence type="ECO:0000256" key="5">
    <source>
        <dbReference type="ARBA" id="ARBA00022741"/>
    </source>
</evidence>
<dbReference type="CDD" id="cd03233">
    <property type="entry name" value="ABCG_PDR_domain1"/>
    <property type="match status" value="1"/>
</dbReference>
<dbReference type="InterPro" id="IPR043926">
    <property type="entry name" value="ABCG_dom"/>
</dbReference>
<dbReference type="Pfam" id="PF19055">
    <property type="entry name" value="ABC2_membrane_7"/>
    <property type="match status" value="1"/>
</dbReference>
<feature type="region of interest" description="Disordered" evidence="9">
    <location>
        <begin position="1"/>
        <end position="34"/>
    </location>
</feature>
<feature type="transmembrane region" description="Helical" evidence="10">
    <location>
        <begin position="1357"/>
        <end position="1377"/>
    </location>
</feature>
<keyword evidence="13" id="KW-1185">Reference proteome</keyword>
<feature type="transmembrane region" description="Helical" evidence="10">
    <location>
        <begin position="1384"/>
        <end position="1408"/>
    </location>
</feature>
<dbReference type="PANTHER" id="PTHR19241">
    <property type="entry name" value="ATP-BINDING CASSETTE TRANSPORTER"/>
    <property type="match status" value="1"/>
</dbReference>
<dbReference type="Pfam" id="PF06422">
    <property type="entry name" value="PDR_CDR"/>
    <property type="match status" value="2"/>
</dbReference>
<feature type="transmembrane region" description="Helical" evidence="10">
    <location>
        <begin position="1249"/>
        <end position="1268"/>
    </location>
</feature>
<accession>A0A9W8DS92</accession>
<evidence type="ECO:0000313" key="13">
    <source>
        <dbReference type="Proteomes" id="UP001150569"/>
    </source>
</evidence>
<evidence type="ECO:0000256" key="10">
    <source>
        <dbReference type="SAM" id="Phobius"/>
    </source>
</evidence>
<keyword evidence="4 10" id="KW-0812">Transmembrane</keyword>
<keyword evidence="7 10" id="KW-1133">Transmembrane helix</keyword>
<dbReference type="GO" id="GO:0016887">
    <property type="term" value="F:ATP hydrolysis activity"/>
    <property type="evidence" value="ECO:0007669"/>
    <property type="project" value="InterPro"/>
</dbReference>
<evidence type="ECO:0000256" key="9">
    <source>
        <dbReference type="SAM" id="MobiDB-lite"/>
    </source>
</evidence>
<feature type="domain" description="ABC transporter" evidence="11">
    <location>
        <begin position="900"/>
        <end position="1146"/>
    </location>
</feature>
<dbReference type="GO" id="GO:0016020">
    <property type="term" value="C:membrane"/>
    <property type="evidence" value="ECO:0007669"/>
    <property type="project" value="UniProtKB-SubCell"/>
</dbReference>
<gene>
    <name evidence="12" type="primary">SNQ2_4</name>
    <name evidence="12" type="ORF">IWQ60_006922</name>
</gene>
<dbReference type="Gene3D" id="3.40.50.300">
    <property type="entry name" value="P-loop containing nucleotide triphosphate hydrolases"/>
    <property type="match status" value="2"/>
</dbReference>
<protein>
    <submittedName>
        <fullName evidence="12">ATP-binding cassette transporter snq2</fullName>
    </submittedName>
</protein>
<evidence type="ECO:0000256" key="1">
    <source>
        <dbReference type="ARBA" id="ARBA00004141"/>
    </source>
</evidence>
<feature type="transmembrane region" description="Helical" evidence="10">
    <location>
        <begin position="571"/>
        <end position="588"/>
    </location>
</feature>
<evidence type="ECO:0000256" key="8">
    <source>
        <dbReference type="ARBA" id="ARBA00023136"/>
    </source>
</evidence>
<dbReference type="GO" id="GO:0005524">
    <property type="term" value="F:ATP binding"/>
    <property type="evidence" value="ECO:0007669"/>
    <property type="project" value="UniProtKB-KW"/>
</dbReference>
<dbReference type="SUPFAM" id="SSF52540">
    <property type="entry name" value="P-loop containing nucleoside triphosphate hydrolases"/>
    <property type="match status" value="2"/>
</dbReference>
<dbReference type="Pfam" id="PF01061">
    <property type="entry name" value="ABC2_membrane"/>
    <property type="match status" value="2"/>
</dbReference>
<keyword evidence="5" id="KW-0547">Nucleotide-binding</keyword>
<evidence type="ECO:0000259" key="11">
    <source>
        <dbReference type="PROSITE" id="PS50893"/>
    </source>
</evidence>
<feature type="transmembrane region" description="Helical" evidence="10">
    <location>
        <begin position="677"/>
        <end position="698"/>
    </location>
</feature>
<comment type="subcellular location">
    <subcellularLocation>
        <location evidence="1">Membrane</location>
        <topology evidence="1">Multi-pass membrane protein</topology>
    </subcellularLocation>
</comment>
<dbReference type="InterPro" id="IPR003593">
    <property type="entry name" value="AAA+_ATPase"/>
</dbReference>
<dbReference type="PROSITE" id="PS50893">
    <property type="entry name" value="ABC_TRANSPORTER_2"/>
    <property type="match status" value="2"/>
</dbReference>
<keyword evidence="6 12" id="KW-0067">ATP-binding</keyword>
<evidence type="ECO:0000256" key="7">
    <source>
        <dbReference type="ARBA" id="ARBA00022989"/>
    </source>
</evidence>
<dbReference type="SMART" id="SM00382">
    <property type="entry name" value="AAA"/>
    <property type="match status" value="2"/>
</dbReference>
<evidence type="ECO:0000256" key="3">
    <source>
        <dbReference type="ARBA" id="ARBA00022448"/>
    </source>
</evidence>
<evidence type="ECO:0000256" key="4">
    <source>
        <dbReference type="ARBA" id="ARBA00022692"/>
    </source>
</evidence>
<feature type="transmembrane region" description="Helical" evidence="10">
    <location>
        <begin position="650"/>
        <end position="670"/>
    </location>
</feature>
<keyword evidence="8 10" id="KW-0472">Membrane</keyword>
<dbReference type="CDD" id="cd03232">
    <property type="entry name" value="ABCG_PDR_domain2"/>
    <property type="match status" value="1"/>
</dbReference>